<keyword evidence="4" id="KW-1185">Reference proteome</keyword>
<feature type="transmembrane region" description="Helical" evidence="1">
    <location>
        <begin position="6"/>
        <end position="26"/>
    </location>
</feature>
<comment type="caution">
    <text evidence="3">The sequence shown here is derived from an EMBL/GenBank/DDBJ whole genome shotgun (WGS) entry which is preliminary data.</text>
</comment>
<feature type="transmembrane region" description="Helical" evidence="1">
    <location>
        <begin position="68"/>
        <end position="90"/>
    </location>
</feature>
<keyword evidence="1" id="KW-0472">Membrane</keyword>
<dbReference type="EMBL" id="VBRY01000016">
    <property type="protein sequence ID" value="TLS65484.1"/>
    <property type="molecule type" value="Genomic_DNA"/>
</dbReference>
<dbReference type="Proteomes" id="UP000306585">
    <property type="component" value="Unassembled WGS sequence"/>
</dbReference>
<dbReference type="RefSeq" id="WP_138240231.1">
    <property type="nucleotide sequence ID" value="NZ_VBRY01000016.1"/>
</dbReference>
<feature type="domain" description="Cytochrome c assembly protein" evidence="2">
    <location>
        <begin position="40"/>
        <end position="270"/>
    </location>
</feature>
<reference evidence="3 4" key="1">
    <citation type="journal article" date="2019" name="Appl. Environ. Microbiol.">
        <title>Environmental Evidence and Genomic Insight of Iron-oxidizing Bacteria Preference Towards More Corrosion Resistant Stainless Steel at Higher Salinities.</title>
        <authorList>
            <person name="Garrison C.E."/>
            <person name="Price K.A."/>
            <person name="Field E.K."/>
        </authorList>
    </citation>
    <scope>NUCLEOTIDE SEQUENCE [LARGE SCALE GENOMIC DNA]</scope>
    <source>
        <strain evidence="3 4">P3</strain>
    </source>
</reference>
<dbReference type="GO" id="GO:0005886">
    <property type="term" value="C:plasma membrane"/>
    <property type="evidence" value="ECO:0007669"/>
    <property type="project" value="TreeGrafter"/>
</dbReference>
<evidence type="ECO:0000313" key="4">
    <source>
        <dbReference type="Proteomes" id="UP000306585"/>
    </source>
</evidence>
<sequence length="273" mass="30205">MTFSLLFFAAGLTTFAASFILWRDALSLHAAPGQQPSNPITALLFVAIGLNIWAIHLMDSFTAGGINFTLATGVAVATLIVQGIYIIGVMRHGIRGLGLFLLPATVIPLLLIPFLPEAHTPNWVHTSSLLETSHLLISLLAYAVLTLAAFHAVMQIMLDRALKKKRMTILMQALPSLFDIERHMIAQVKVATILIAISILSGLTWQWVEYQHFAILNHKVLLALFSLGVLVLLLIKRYRSDWPTRIVSRTVIAAYILLMLAYFGVKLVQSWIS</sequence>
<dbReference type="InterPro" id="IPR052372">
    <property type="entry name" value="YpjD/HemX"/>
</dbReference>
<dbReference type="InterPro" id="IPR002541">
    <property type="entry name" value="Cyt_c_assembly"/>
</dbReference>
<evidence type="ECO:0000256" key="1">
    <source>
        <dbReference type="SAM" id="Phobius"/>
    </source>
</evidence>
<dbReference type="Pfam" id="PF01578">
    <property type="entry name" value="Cytochrom_C_asm"/>
    <property type="match status" value="1"/>
</dbReference>
<feature type="transmembrane region" description="Helical" evidence="1">
    <location>
        <begin position="135"/>
        <end position="158"/>
    </location>
</feature>
<dbReference type="AlphaFoldDB" id="A0A5R9GQN3"/>
<name>A0A5R9GQN3_9PROT</name>
<feature type="transmembrane region" description="Helical" evidence="1">
    <location>
        <begin position="214"/>
        <end position="234"/>
    </location>
</feature>
<feature type="transmembrane region" description="Helical" evidence="1">
    <location>
        <begin position="97"/>
        <end position="115"/>
    </location>
</feature>
<feature type="transmembrane region" description="Helical" evidence="1">
    <location>
        <begin position="38"/>
        <end position="56"/>
    </location>
</feature>
<feature type="transmembrane region" description="Helical" evidence="1">
    <location>
        <begin position="246"/>
        <end position="265"/>
    </location>
</feature>
<keyword evidence="1" id="KW-1133">Transmembrane helix</keyword>
<dbReference type="GO" id="GO:0020037">
    <property type="term" value="F:heme binding"/>
    <property type="evidence" value="ECO:0007669"/>
    <property type="project" value="InterPro"/>
</dbReference>
<feature type="transmembrane region" description="Helical" evidence="1">
    <location>
        <begin position="190"/>
        <end position="208"/>
    </location>
</feature>
<dbReference type="PANTHER" id="PTHR38034">
    <property type="entry name" value="INNER MEMBRANE PROTEIN YPJD"/>
    <property type="match status" value="1"/>
</dbReference>
<dbReference type="PANTHER" id="PTHR38034:SF1">
    <property type="entry name" value="INNER MEMBRANE PROTEIN YPJD"/>
    <property type="match status" value="1"/>
</dbReference>
<gene>
    <name evidence="3" type="ORF">FEF65_12865</name>
</gene>
<protein>
    <recommendedName>
        <fullName evidence="2">Cytochrome c assembly protein domain-containing protein</fullName>
    </recommendedName>
</protein>
<keyword evidence="1" id="KW-0812">Transmembrane</keyword>
<evidence type="ECO:0000259" key="2">
    <source>
        <dbReference type="Pfam" id="PF01578"/>
    </source>
</evidence>
<proteinExistence type="predicted"/>
<evidence type="ECO:0000313" key="3">
    <source>
        <dbReference type="EMBL" id="TLS65484.1"/>
    </source>
</evidence>
<dbReference type="GO" id="GO:0017004">
    <property type="term" value="P:cytochrome complex assembly"/>
    <property type="evidence" value="ECO:0007669"/>
    <property type="project" value="InterPro"/>
</dbReference>
<accession>A0A5R9GQN3</accession>
<organism evidence="3 4">
    <name type="scientific">Mariprofundus erugo</name>
    <dbReference type="NCBI Taxonomy" id="2528639"/>
    <lineage>
        <taxon>Bacteria</taxon>
        <taxon>Pseudomonadati</taxon>
        <taxon>Pseudomonadota</taxon>
        <taxon>Candidatius Mariprofundia</taxon>
        <taxon>Mariprofundales</taxon>
        <taxon>Mariprofundaceae</taxon>
        <taxon>Mariprofundus</taxon>
    </lineage>
</organism>